<accession>A0ACB7X1M5</accession>
<evidence type="ECO:0000313" key="2">
    <source>
        <dbReference type="Proteomes" id="UP000828048"/>
    </source>
</evidence>
<keyword evidence="2" id="KW-1185">Reference proteome</keyword>
<reference evidence="1 2" key="1">
    <citation type="journal article" date="2021" name="Hortic Res">
        <title>High-quality reference genome and annotation aids understanding of berry development for evergreen blueberry (Vaccinium darrowii).</title>
        <authorList>
            <person name="Yu J."/>
            <person name="Hulse-Kemp A.M."/>
            <person name="Babiker E."/>
            <person name="Staton M."/>
        </authorList>
    </citation>
    <scope>NUCLEOTIDE SEQUENCE [LARGE SCALE GENOMIC DNA]</scope>
    <source>
        <strain evidence="2">cv. NJ 8807/NJ 8810</strain>
        <tissue evidence="1">Young leaf</tissue>
    </source>
</reference>
<name>A0ACB7X1M5_9ERIC</name>
<sequence>MTRQQDHQQSRAYCELSALILNILRPPPTPIHFSDHSPAPSVSLRRPSTPPISPAGFASLLLGISLALMFCGSFYVTATAVAEEGGSSMEALVKFVQRCLDDAGYDSTELLLFCLKKMFRAILFFWGRNAAGTVDTVSL</sequence>
<evidence type="ECO:0000313" key="1">
    <source>
        <dbReference type="EMBL" id="KAH7834536.1"/>
    </source>
</evidence>
<organism evidence="1 2">
    <name type="scientific">Vaccinium darrowii</name>
    <dbReference type="NCBI Taxonomy" id="229202"/>
    <lineage>
        <taxon>Eukaryota</taxon>
        <taxon>Viridiplantae</taxon>
        <taxon>Streptophyta</taxon>
        <taxon>Embryophyta</taxon>
        <taxon>Tracheophyta</taxon>
        <taxon>Spermatophyta</taxon>
        <taxon>Magnoliopsida</taxon>
        <taxon>eudicotyledons</taxon>
        <taxon>Gunneridae</taxon>
        <taxon>Pentapetalae</taxon>
        <taxon>asterids</taxon>
        <taxon>Ericales</taxon>
        <taxon>Ericaceae</taxon>
        <taxon>Vaccinioideae</taxon>
        <taxon>Vaccinieae</taxon>
        <taxon>Vaccinium</taxon>
    </lineage>
</organism>
<dbReference type="EMBL" id="CM037152">
    <property type="protein sequence ID" value="KAH7834536.1"/>
    <property type="molecule type" value="Genomic_DNA"/>
</dbReference>
<comment type="caution">
    <text evidence="1">The sequence shown here is derived from an EMBL/GenBank/DDBJ whole genome shotgun (WGS) entry which is preliminary data.</text>
</comment>
<protein>
    <submittedName>
        <fullName evidence="1">Uncharacterized protein</fullName>
    </submittedName>
</protein>
<proteinExistence type="predicted"/>
<dbReference type="Proteomes" id="UP000828048">
    <property type="component" value="Chromosome 2"/>
</dbReference>
<gene>
    <name evidence="1" type="ORF">Vadar_017120</name>
</gene>